<reference evidence="1 2" key="1">
    <citation type="submission" date="2018-12" db="EMBL/GenBank/DDBJ databases">
        <title>Marinifilum JC070 sp. nov., a marine bacterium isolated from Yongle Blue Hole in the South China Sea.</title>
        <authorList>
            <person name="Fu T."/>
        </authorList>
    </citation>
    <scope>NUCLEOTIDE SEQUENCE [LARGE SCALE GENOMIC DNA]</scope>
    <source>
        <strain evidence="1 2">JC070</strain>
    </source>
</reference>
<sequence length="193" mass="22348">MKKWIFILLLGLFTGCLDDNDNEIIYHTHDNSVVLLQVNYTDYVFEGGIELFLHSEFNDADTIPISVDYVPPGDFGSIALYYEPIEELIFEGTIVWSGSGKRSFPDRIYHPNNFLYLDEEIEKPEDERFQIIFPEEGVEYPLDSIWNSINELSIVSRYLEGGKKIGVFRYTPSVGIGDPNEWNWYVIMNTIPD</sequence>
<comment type="caution">
    <text evidence="1">The sequence shown here is derived from an EMBL/GenBank/DDBJ whole genome shotgun (WGS) entry which is preliminary data.</text>
</comment>
<gene>
    <name evidence="1" type="ORF">ELS83_10025</name>
</gene>
<accession>A0ABX1WVL8</accession>
<dbReference type="Proteomes" id="UP000732105">
    <property type="component" value="Unassembled WGS sequence"/>
</dbReference>
<proteinExistence type="predicted"/>
<protein>
    <recommendedName>
        <fullName evidence="3">DUF4249 family protein</fullName>
    </recommendedName>
</protein>
<evidence type="ECO:0000313" key="1">
    <source>
        <dbReference type="EMBL" id="NOU60163.1"/>
    </source>
</evidence>
<dbReference type="EMBL" id="RZNH01000014">
    <property type="protein sequence ID" value="NOU60163.1"/>
    <property type="molecule type" value="Genomic_DNA"/>
</dbReference>
<dbReference type="PROSITE" id="PS51257">
    <property type="entry name" value="PROKAR_LIPOPROTEIN"/>
    <property type="match status" value="1"/>
</dbReference>
<dbReference type="RefSeq" id="WP_171595447.1">
    <property type="nucleotide sequence ID" value="NZ_RZNH01000014.1"/>
</dbReference>
<keyword evidence="2" id="KW-1185">Reference proteome</keyword>
<organism evidence="1 2">
    <name type="scientific">Marinifilum caeruleilacunae</name>
    <dbReference type="NCBI Taxonomy" id="2499076"/>
    <lineage>
        <taxon>Bacteria</taxon>
        <taxon>Pseudomonadati</taxon>
        <taxon>Bacteroidota</taxon>
        <taxon>Bacteroidia</taxon>
        <taxon>Marinilabiliales</taxon>
        <taxon>Marinifilaceae</taxon>
    </lineage>
</organism>
<evidence type="ECO:0008006" key="3">
    <source>
        <dbReference type="Google" id="ProtNLM"/>
    </source>
</evidence>
<name>A0ABX1WVL8_9BACT</name>
<evidence type="ECO:0000313" key="2">
    <source>
        <dbReference type="Proteomes" id="UP000732105"/>
    </source>
</evidence>